<evidence type="ECO:0000256" key="8">
    <source>
        <dbReference type="ARBA" id="ARBA00022833"/>
    </source>
</evidence>
<dbReference type="NCBIfam" id="TIGR02651">
    <property type="entry name" value="RNase_Z"/>
    <property type="match status" value="1"/>
</dbReference>
<feature type="domain" description="Metallo-beta-lactamase" evidence="11">
    <location>
        <begin position="18"/>
        <end position="202"/>
    </location>
</feature>
<keyword evidence="5 10" id="KW-0479">Metal-binding</keyword>
<dbReference type="SUPFAM" id="SSF56281">
    <property type="entry name" value="Metallo-hydrolase/oxidoreductase"/>
    <property type="match status" value="1"/>
</dbReference>
<sequence length="314" mass="33454">MEITFLGTGSGAPSRARNVSATALHLPQRGEWWLIDCGEGTQHQILRASHIRLSQLTRIFLTHLHGDHLFGLPGLLASRALAQGGVGPITIYGPDGVEAWLKATLRVSGMRFGFPVTFVTVKPGEVCTDGEFTVTAAPVRHRIEAYAFAVREAEQAGRFDVAAAAALGIPPGPLYGQLKAGKTVTLDDGRVIEGSALVGPTRPGRCVVFSGDTGPAPELAPLAKGADLLIHEATYSELDRGLADRAAHATATVAAEVAREAGVHSLLLTHFSARYEGGESEVNLETLLSEARAIFPETRLAYDQLRVSVPRREQ</sequence>
<evidence type="ECO:0000256" key="6">
    <source>
        <dbReference type="ARBA" id="ARBA00022759"/>
    </source>
</evidence>
<feature type="binding site" evidence="10">
    <location>
        <position position="141"/>
    </location>
    <ligand>
        <name>Zn(2+)</name>
        <dbReference type="ChEBI" id="CHEBI:29105"/>
        <label>1</label>
        <note>catalytic</note>
    </ligand>
</feature>
<comment type="cofactor">
    <cofactor evidence="10">
        <name>Zn(2+)</name>
        <dbReference type="ChEBI" id="CHEBI:29105"/>
    </cofactor>
    <text evidence="10">Binds 2 Zn(2+) ions.</text>
</comment>
<comment type="function">
    <text evidence="9 10">Zinc phosphodiesterase, which displays some tRNA 3'-processing endonuclease activity. Probably involved in tRNA maturation, by removing a 3'-trailer from precursor tRNA.</text>
</comment>
<feature type="binding site" evidence="10">
    <location>
        <position position="212"/>
    </location>
    <ligand>
        <name>Zn(2+)</name>
        <dbReference type="ChEBI" id="CHEBI:29105"/>
        <label>1</label>
        <note>catalytic</note>
    </ligand>
</feature>
<protein>
    <recommendedName>
        <fullName evidence="2 10">Ribonuclease Z</fullName>
        <shortName evidence="10">RNase Z</shortName>
        <ecNumber evidence="2 10">3.1.26.11</ecNumber>
    </recommendedName>
    <alternativeName>
        <fullName evidence="10">tRNA 3 endonuclease</fullName>
    </alternativeName>
    <alternativeName>
        <fullName evidence="10">tRNase Z</fullName>
    </alternativeName>
</protein>
<dbReference type="GO" id="GO:0042802">
    <property type="term" value="F:identical protein binding"/>
    <property type="evidence" value="ECO:0007669"/>
    <property type="project" value="UniProtKB-ARBA"/>
</dbReference>
<organism evidence="12 13">
    <name type="scientific">Armatimonas rosea</name>
    <dbReference type="NCBI Taxonomy" id="685828"/>
    <lineage>
        <taxon>Bacteria</taxon>
        <taxon>Bacillati</taxon>
        <taxon>Armatimonadota</taxon>
        <taxon>Armatimonadia</taxon>
        <taxon>Armatimonadales</taxon>
        <taxon>Armatimonadaceae</taxon>
        <taxon>Armatimonas</taxon>
    </lineage>
</organism>
<feature type="active site" description="Proton acceptor" evidence="10">
    <location>
        <position position="67"/>
    </location>
</feature>
<dbReference type="EMBL" id="JACHGW010000005">
    <property type="protein sequence ID" value="MBB6053116.1"/>
    <property type="molecule type" value="Genomic_DNA"/>
</dbReference>
<keyword evidence="3 10" id="KW-0819">tRNA processing</keyword>
<evidence type="ECO:0000313" key="12">
    <source>
        <dbReference type="EMBL" id="MBB6053116.1"/>
    </source>
</evidence>
<evidence type="ECO:0000256" key="7">
    <source>
        <dbReference type="ARBA" id="ARBA00022801"/>
    </source>
</evidence>
<keyword evidence="4 10" id="KW-0540">Nuclease</keyword>
<evidence type="ECO:0000259" key="11">
    <source>
        <dbReference type="SMART" id="SM00849"/>
    </source>
</evidence>
<dbReference type="InterPro" id="IPR036866">
    <property type="entry name" value="RibonucZ/Hydroxyglut_hydro"/>
</dbReference>
<evidence type="ECO:0000313" key="13">
    <source>
        <dbReference type="Proteomes" id="UP000520814"/>
    </source>
</evidence>
<dbReference type="Gene3D" id="3.60.15.10">
    <property type="entry name" value="Ribonuclease Z/Hydroxyacylglutathione hydrolase-like"/>
    <property type="match status" value="1"/>
</dbReference>
<evidence type="ECO:0000256" key="3">
    <source>
        <dbReference type="ARBA" id="ARBA00022694"/>
    </source>
</evidence>
<keyword evidence="8 10" id="KW-0862">Zinc</keyword>
<dbReference type="RefSeq" id="WP_184203090.1">
    <property type="nucleotide sequence ID" value="NZ_JACHGW010000005.1"/>
</dbReference>
<dbReference type="InterPro" id="IPR001279">
    <property type="entry name" value="Metallo-B-lactamas"/>
</dbReference>
<comment type="catalytic activity">
    <reaction evidence="10">
        <text>Endonucleolytic cleavage of RNA, removing extra 3' nucleotides from tRNA precursor, generating 3' termini of tRNAs. A 3'-hydroxy group is left at the tRNA terminus and a 5'-phosphoryl group is left at the trailer molecule.</text>
        <dbReference type="EC" id="3.1.26.11"/>
    </reaction>
</comment>
<feature type="binding site" evidence="10">
    <location>
        <position position="212"/>
    </location>
    <ligand>
        <name>Zn(2+)</name>
        <dbReference type="ChEBI" id="CHEBI:29105"/>
        <label>2</label>
        <note>catalytic</note>
    </ligand>
</feature>
<accession>A0A7W9W9B5</accession>
<dbReference type="SMART" id="SM00849">
    <property type="entry name" value="Lactamase_B"/>
    <property type="match status" value="1"/>
</dbReference>
<evidence type="ECO:0000256" key="10">
    <source>
        <dbReference type="HAMAP-Rule" id="MF_01818"/>
    </source>
</evidence>
<dbReference type="GO" id="GO:0042781">
    <property type="term" value="F:3'-tRNA processing endoribonuclease activity"/>
    <property type="evidence" value="ECO:0007669"/>
    <property type="project" value="UniProtKB-UniRule"/>
</dbReference>
<dbReference type="CDD" id="cd07717">
    <property type="entry name" value="RNaseZ_ZiPD-like_MBL-fold"/>
    <property type="match status" value="1"/>
</dbReference>
<keyword evidence="6 10" id="KW-0255">Endonuclease</keyword>
<evidence type="ECO:0000256" key="2">
    <source>
        <dbReference type="ARBA" id="ARBA00012477"/>
    </source>
</evidence>
<dbReference type="EC" id="3.1.26.11" evidence="2 10"/>
<comment type="caution">
    <text evidence="12">The sequence shown here is derived from an EMBL/GenBank/DDBJ whole genome shotgun (WGS) entry which is preliminary data.</text>
</comment>
<name>A0A7W9W9B5_ARMRO</name>
<dbReference type="InterPro" id="IPR013471">
    <property type="entry name" value="RNase_Z/BN"/>
</dbReference>
<feature type="binding site" evidence="10">
    <location>
        <position position="68"/>
    </location>
    <ligand>
        <name>Zn(2+)</name>
        <dbReference type="ChEBI" id="CHEBI:29105"/>
        <label>2</label>
        <note>catalytic</note>
    </ligand>
</feature>
<dbReference type="PANTHER" id="PTHR46018:SF2">
    <property type="entry name" value="ZINC PHOSPHODIESTERASE ELAC PROTEIN 1"/>
    <property type="match status" value="1"/>
</dbReference>
<feature type="binding site" evidence="10">
    <location>
        <position position="63"/>
    </location>
    <ligand>
        <name>Zn(2+)</name>
        <dbReference type="ChEBI" id="CHEBI:29105"/>
        <label>1</label>
        <note>catalytic</note>
    </ligand>
</feature>
<dbReference type="AlphaFoldDB" id="A0A7W9W9B5"/>
<evidence type="ECO:0000256" key="1">
    <source>
        <dbReference type="ARBA" id="ARBA00011738"/>
    </source>
</evidence>
<dbReference type="PANTHER" id="PTHR46018">
    <property type="entry name" value="ZINC PHOSPHODIESTERASE ELAC PROTEIN 1"/>
    <property type="match status" value="1"/>
</dbReference>
<feature type="binding site" evidence="10">
    <location>
        <position position="67"/>
    </location>
    <ligand>
        <name>Zn(2+)</name>
        <dbReference type="ChEBI" id="CHEBI:29105"/>
        <label>2</label>
        <note>catalytic</note>
    </ligand>
</feature>
<comment type="similarity">
    <text evidence="10">Belongs to the RNase Z family.</text>
</comment>
<evidence type="ECO:0000256" key="9">
    <source>
        <dbReference type="ARBA" id="ARBA00057812"/>
    </source>
</evidence>
<dbReference type="Pfam" id="PF12706">
    <property type="entry name" value="Lactamase_B_2"/>
    <property type="match status" value="2"/>
</dbReference>
<dbReference type="NCBIfam" id="NF000801">
    <property type="entry name" value="PRK00055.1-3"/>
    <property type="match status" value="1"/>
</dbReference>
<comment type="subunit">
    <text evidence="1 10">Homodimer.</text>
</comment>
<dbReference type="HAMAP" id="MF_01818">
    <property type="entry name" value="RNase_Z_BN"/>
    <property type="match status" value="1"/>
</dbReference>
<gene>
    <name evidence="10" type="primary">rnz</name>
    <name evidence="12" type="ORF">HNQ39_004948</name>
</gene>
<evidence type="ECO:0000256" key="5">
    <source>
        <dbReference type="ARBA" id="ARBA00022723"/>
    </source>
</evidence>
<keyword evidence="13" id="KW-1185">Reference proteome</keyword>
<proteinExistence type="inferred from homology"/>
<dbReference type="Proteomes" id="UP000520814">
    <property type="component" value="Unassembled WGS sequence"/>
</dbReference>
<dbReference type="GO" id="GO:0008270">
    <property type="term" value="F:zinc ion binding"/>
    <property type="evidence" value="ECO:0007669"/>
    <property type="project" value="UniProtKB-UniRule"/>
</dbReference>
<keyword evidence="7 10" id="KW-0378">Hydrolase</keyword>
<dbReference type="FunFam" id="3.60.15.10:FF:000002">
    <property type="entry name" value="Ribonuclease Z"/>
    <property type="match status" value="1"/>
</dbReference>
<evidence type="ECO:0000256" key="4">
    <source>
        <dbReference type="ARBA" id="ARBA00022722"/>
    </source>
</evidence>
<feature type="binding site" evidence="10">
    <location>
        <position position="270"/>
    </location>
    <ligand>
        <name>Zn(2+)</name>
        <dbReference type="ChEBI" id="CHEBI:29105"/>
        <label>2</label>
        <note>catalytic</note>
    </ligand>
</feature>
<reference evidence="12 13" key="1">
    <citation type="submission" date="2020-08" db="EMBL/GenBank/DDBJ databases">
        <title>Genomic Encyclopedia of Type Strains, Phase IV (KMG-IV): sequencing the most valuable type-strain genomes for metagenomic binning, comparative biology and taxonomic classification.</title>
        <authorList>
            <person name="Goeker M."/>
        </authorList>
    </citation>
    <scope>NUCLEOTIDE SEQUENCE [LARGE SCALE GENOMIC DNA]</scope>
    <source>
        <strain evidence="12 13">DSM 23562</strain>
    </source>
</reference>
<feature type="binding site" evidence="10">
    <location>
        <position position="65"/>
    </location>
    <ligand>
        <name>Zn(2+)</name>
        <dbReference type="ChEBI" id="CHEBI:29105"/>
        <label>1</label>
        <note>catalytic</note>
    </ligand>
</feature>